<dbReference type="Proteomes" id="UP000256952">
    <property type="component" value="Chromosome CBM2613_a"/>
</dbReference>
<accession>A0A976G015</accession>
<dbReference type="EMBL" id="OFTH01000002">
    <property type="protein sequence ID" value="SOZ51673.1"/>
    <property type="molecule type" value="Genomic_DNA"/>
</dbReference>
<dbReference type="Pfam" id="PF13643">
    <property type="entry name" value="DUF4145"/>
    <property type="match status" value="1"/>
</dbReference>
<evidence type="ECO:0000259" key="1">
    <source>
        <dbReference type="Pfam" id="PF13643"/>
    </source>
</evidence>
<protein>
    <recommendedName>
        <fullName evidence="1">DUF4145 domain-containing protein</fullName>
    </recommendedName>
</protein>
<dbReference type="AlphaFoldDB" id="A0A976G015"/>
<gene>
    <name evidence="2" type="ORF">CBM2613_A100010</name>
</gene>
<feature type="domain" description="DUF4145" evidence="1">
    <location>
        <begin position="138"/>
        <end position="213"/>
    </location>
</feature>
<proteinExistence type="predicted"/>
<dbReference type="InterPro" id="IPR025285">
    <property type="entry name" value="DUF4145"/>
</dbReference>
<organism evidence="2 3">
    <name type="scientific">Cupriavidus taiwanensis</name>
    <dbReference type="NCBI Taxonomy" id="164546"/>
    <lineage>
        <taxon>Bacteria</taxon>
        <taxon>Pseudomonadati</taxon>
        <taxon>Pseudomonadota</taxon>
        <taxon>Betaproteobacteria</taxon>
        <taxon>Burkholderiales</taxon>
        <taxon>Burkholderiaceae</taxon>
        <taxon>Cupriavidus</taxon>
    </lineage>
</organism>
<sequence>MSKHVPPSIDSVSFSCPHCGALASQTWYRLDAEELNKDDVPFFPDIQFVSQVQTDKELDEERRESIVRWSRRVADGEIFLANERQSRYGRALNNLWVSQCYACNALAIWQHKSLLFPASNVRVQPNADLPDDIKRDFREAESILMLSPRGAAALLRLAIQKLCTHLGGPESTIDKNIAWLVGKGLDEHIQQALDAVRVIGNEAVHPGELDLSDDMETATSLFGLVNIIAEEMISRKKRVQAVYDKIPAGKRDGIDARNAKAIAQAKAS</sequence>
<evidence type="ECO:0000313" key="2">
    <source>
        <dbReference type="EMBL" id="SOZ51673.1"/>
    </source>
</evidence>
<comment type="caution">
    <text evidence="2">The sequence shown here is derived from an EMBL/GenBank/DDBJ whole genome shotgun (WGS) entry which is preliminary data.</text>
</comment>
<evidence type="ECO:0000313" key="3">
    <source>
        <dbReference type="Proteomes" id="UP000256952"/>
    </source>
</evidence>
<name>A0A976G015_9BURK</name>
<reference evidence="2 3" key="1">
    <citation type="submission" date="2018-01" db="EMBL/GenBank/DDBJ databases">
        <authorList>
            <person name="Clerissi C."/>
        </authorList>
    </citation>
    <scope>NUCLEOTIDE SEQUENCE [LARGE SCALE GENOMIC DNA]</scope>
    <source>
        <strain evidence="2">Cupriavidus taiwanensis STM 8556</strain>
    </source>
</reference>
<dbReference type="RefSeq" id="WP_116330504.1">
    <property type="nucleotide sequence ID" value="NZ_LT992559.1"/>
</dbReference>